<dbReference type="PANTHER" id="PTHR43403:SF1">
    <property type="entry name" value="NAD-SPECIFIC GLUTAMATE DEHYDROGENASE"/>
    <property type="match status" value="1"/>
</dbReference>
<dbReference type="Pfam" id="PF21074">
    <property type="entry name" value="GDH_C"/>
    <property type="match status" value="1"/>
</dbReference>
<dbReference type="RefSeq" id="WP_188750536.1">
    <property type="nucleotide sequence ID" value="NZ_BMIJ01000007.1"/>
</dbReference>
<evidence type="ECO:0000256" key="1">
    <source>
        <dbReference type="ARBA" id="ARBA00023002"/>
    </source>
</evidence>
<dbReference type="InterPro" id="IPR048381">
    <property type="entry name" value="GDH_C"/>
</dbReference>
<comment type="caution">
    <text evidence="5">The sequence shown here is derived from an EMBL/GenBank/DDBJ whole genome shotgun (WGS) entry which is preliminary data.</text>
</comment>
<dbReference type="InterPro" id="IPR036291">
    <property type="entry name" value="NAD(P)-bd_dom_sf"/>
</dbReference>
<dbReference type="SUPFAM" id="SSF53223">
    <property type="entry name" value="Aminoacid dehydrogenase-like, N-terminal domain"/>
    <property type="match status" value="1"/>
</dbReference>
<gene>
    <name evidence="5" type="ORF">GCM10011352_34110</name>
</gene>
<keyword evidence="1" id="KW-0560">Oxidoreductase</keyword>
<evidence type="ECO:0000313" key="6">
    <source>
        <dbReference type="Proteomes" id="UP000629025"/>
    </source>
</evidence>
<feature type="domain" description="NAD-glutamate dehydrogenase catalytic" evidence="2">
    <location>
        <begin position="313"/>
        <end position="807"/>
    </location>
</feature>
<dbReference type="InterPro" id="IPR049056">
    <property type="entry name" value="NAD_Glu_DH_HM3"/>
</dbReference>
<keyword evidence="6" id="KW-1185">Reference proteome</keyword>
<evidence type="ECO:0000259" key="4">
    <source>
        <dbReference type="Pfam" id="PF21077"/>
    </source>
</evidence>
<dbReference type="Proteomes" id="UP000629025">
    <property type="component" value="Unassembled WGS sequence"/>
</dbReference>
<dbReference type="InterPro" id="IPR007780">
    <property type="entry name" value="NAD_Glu_DH_bac"/>
</dbReference>
<evidence type="ECO:0000259" key="3">
    <source>
        <dbReference type="Pfam" id="PF21074"/>
    </source>
</evidence>
<sequence>MTITSPPLNPTLFEQLAQAIREQLDEADAESAIAFAHQLYSQSPPEARSGSSVKELCAGVLFCWRGMQHRTEGRARSWDEDLYEQLIADCGDEEGARLARLFKGAFPTAYRERFSPAHGVSDILRLQSLQRPGDVPMSFYPSVTASERETRFKLYSAGSPVVLSDVIPILENLGMRVLGEHPYTIRRSDGESFSISDFTVSCYGSNDELAEPTKVLLQQAFEQIWSGHAENDPFNELIVGAGLEWREAALLRAYARYIKQLRFGFSQPFIAGTLCRHLDITRDLVACFRTRFEPGTVADEVRAESVARLEQRILGALESVESLDDDRILRRFFVLICATLRTNYYQYDEAGEPKAYFSFKLDPSGIPDIPQPRPRFEVFVYSPRIEGVHLRAGPIARGGLRWSDRIEDYRTEVLGLVKAQQVKNSVIVPVGAKGCFIVKQPPRGGDREAQLAEGIACYRTFIRGLLDITDNLKGGGVVQPREVVRHDADDPYLVVAADKGTATFSDIANEIAEEYGFWLGDAFASGGSEGYDHKKMGITARGAWESVKRHFRELGIDTQTQPFTVVGIGDMAGDVFGNGMLSSDQIRLVGAFNHQHIFIDPQPDAAASFRERKRLFELSRSSWADYDVGLISEGGGVFPRSAKWIPVSPQMRRVLAIDAERLAPNDLISALLRAPVDLLWNGGIGTYVKARQESHEEVGDKANDALRVNGDQLRCKVLGEGGNLGFTQRGRIEFALAGGAANTDFIDNAGGVDCSDHEVNIKILLNELVEQGRLTLEQRNRLLREMTDEVAQLVLGNNYRQALALSIAGTDGAAGLDDYARFIRRLEADGRLDRQLEYLPDDDELRQRQAKKRGLTRPELSVLISYAKIELKQALVDTWIADDLRFAPAFHGAFPASLLTRFADEAESHRLRAQITATQIANDLVNRMGITYVSKMKRATGTGYAEVAATYLIVKDVYDVDRYWRSVEALDGRVATGVQVELLKDMVGLISRGSYWLLQHRRAELDPSANIARYRGSLSAVTASAEHLKRVIPEDRWNQRYEYYLRQGVPEPLALYCASAESRYWLMDIIEIALQLEQDLEQVAAVYFTLGEELNLVWLDKQIRAYRPGNHWQLMAAINFRNELDTQLRYLTAGVFELAGERASGAGAVSLVARWWDEKRLILERWKQMLTDMQGSKEIDCAVFSVAHGVLKELAIGNG</sequence>
<reference evidence="6" key="1">
    <citation type="journal article" date="2019" name="Int. J. Syst. Evol. Microbiol.">
        <title>The Global Catalogue of Microorganisms (GCM) 10K type strain sequencing project: providing services to taxonomists for standard genome sequencing and annotation.</title>
        <authorList>
            <consortium name="The Broad Institute Genomics Platform"/>
            <consortium name="The Broad Institute Genome Sequencing Center for Infectious Disease"/>
            <person name="Wu L."/>
            <person name="Ma J."/>
        </authorList>
    </citation>
    <scope>NUCLEOTIDE SEQUENCE [LARGE SCALE GENOMIC DNA]</scope>
    <source>
        <strain evidence="6">CGMCC 1.15341</strain>
    </source>
</reference>
<dbReference type="EMBL" id="BMIJ01000007">
    <property type="protein sequence ID" value="GGC05148.1"/>
    <property type="molecule type" value="Genomic_DNA"/>
</dbReference>
<dbReference type="InterPro" id="IPR049058">
    <property type="entry name" value="NAD_Glu_DH_HM2"/>
</dbReference>
<dbReference type="Pfam" id="PF21079">
    <property type="entry name" value="GDH_HM2"/>
    <property type="match status" value="1"/>
</dbReference>
<dbReference type="InterPro" id="IPR049064">
    <property type="entry name" value="NAD_Glu_DH_ACT3"/>
</dbReference>
<protein>
    <recommendedName>
        <fullName evidence="7">Glutamate dehydrogenase</fullName>
    </recommendedName>
</protein>
<dbReference type="InterPro" id="IPR046346">
    <property type="entry name" value="Aminoacid_DH-like_N_sf"/>
</dbReference>
<dbReference type="Gene3D" id="3.40.50.720">
    <property type="entry name" value="NAD(P)-binding Rossmann-like Domain"/>
    <property type="match status" value="1"/>
</dbReference>
<evidence type="ECO:0008006" key="7">
    <source>
        <dbReference type="Google" id="ProtNLM"/>
    </source>
</evidence>
<proteinExistence type="predicted"/>
<evidence type="ECO:0000313" key="5">
    <source>
        <dbReference type="EMBL" id="GGC05148.1"/>
    </source>
</evidence>
<dbReference type="Pfam" id="PF05088">
    <property type="entry name" value="Bac_GDH_CD"/>
    <property type="match status" value="1"/>
</dbReference>
<organism evidence="5 6">
    <name type="scientific">Marinobacterium zhoushanense</name>
    <dbReference type="NCBI Taxonomy" id="1679163"/>
    <lineage>
        <taxon>Bacteria</taxon>
        <taxon>Pseudomonadati</taxon>
        <taxon>Pseudomonadota</taxon>
        <taxon>Gammaproteobacteria</taxon>
        <taxon>Oceanospirillales</taxon>
        <taxon>Oceanospirillaceae</taxon>
        <taxon>Marinobacterium</taxon>
    </lineage>
</organism>
<dbReference type="SUPFAM" id="SSF51735">
    <property type="entry name" value="NAD(P)-binding Rossmann-fold domains"/>
    <property type="match status" value="1"/>
</dbReference>
<feature type="domain" description="NAD-specific glutamate dehydrogenase C-terminal" evidence="3">
    <location>
        <begin position="853"/>
        <end position="1191"/>
    </location>
</feature>
<accession>A0ABQ1KSA9</accession>
<dbReference type="PANTHER" id="PTHR43403">
    <property type="entry name" value="NAD-SPECIFIC GLUTAMATE DEHYDROGENASE"/>
    <property type="match status" value="1"/>
</dbReference>
<dbReference type="Pfam" id="PF21078">
    <property type="entry name" value="GDH_HM3"/>
    <property type="match status" value="1"/>
</dbReference>
<name>A0ABQ1KSA9_9GAMM</name>
<dbReference type="InterPro" id="IPR028971">
    <property type="entry name" value="NAD-GDH_cat"/>
</dbReference>
<feature type="domain" description="NAD-glutamate dehydrogenase ACT3" evidence="4">
    <location>
        <begin position="135"/>
        <end position="205"/>
    </location>
</feature>
<evidence type="ECO:0000259" key="2">
    <source>
        <dbReference type="Pfam" id="PF05088"/>
    </source>
</evidence>
<dbReference type="Pfam" id="PF21077">
    <property type="entry name" value="GDH_ACT3"/>
    <property type="match status" value="1"/>
</dbReference>